<dbReference type="Proteomes" id="UP000270224">
    <property type="component" value="Unassembled WGS sequence"/>
</dbReference>
<proteinExistence type="predicted"/>
<protein>
    <submittedName>
        <fullName evidence="1">Uncharacterized protein</fullName>
    </submittedName>
</protein>
<gene>
    <name evidence="1" type="ORF">EGI11_01190</name>
</gene>
<comment type="caution">
    <text evidence="1">The sequence shown here is derived from an EMBL/GenBank/DDBJ whole genome shotgun (WGS) entry which is preliminary data.</text>
</comment>
<dbReference type="EMBL" id="RJUG01000001">
    <property type="protein sequence ID" value="ROI10544.1"/>
    <property type="molecule type" value="Genomic_DNA"/>
</dbReference>
<reference evidence="2" key="1">
    <citation type="submission" date="2018-11" db="EMBL/GenBank/DDBJ databases">
        <title>Proposal to divide the Flavobacteriaceae and reorganize its genera based on Amino Acid Identity values calculated from whole genome sequences.</title>
        <authorList>
            <person name="Nicholson A.C."/>
            <person name="Gulvik C.A."/>
            <person name="Whitney A.M."/>
            <person name="Humrighouse B.W."/>
            <person name="Bell M."/>
            <person name="Holmens B."/>
            <person name="Steigerwalt A."/>
            <person name="Villarma A."/>
            <person name="Sheth M."/>
            <person name="Batra D."/>
            <person name="Pryor J."/>
            <person name="Bernardet J.-F."/>
            <person name="Hugo C."/>
            <person name="Kampfer P."/>
            <person name="Newman J."/>
            <person name="Mcquiston J.R."/>
        </authorList>
    </citation>
    <scope>NUCLEOTIDE SEQUENCE [LARGE SCALE GENOMIC DNA]</scope>
    <source>
        <strain evidence="2">H3056</strain>
    </source>
</reference>
<organism evidence="1 2">
    <name type="scientific">Kaistella daneshvariae</name>
    <dbReference type="NCBI Taxonomy" id="2487074"/>
    <lineage>
        <taxon>Bacteria</taxon>
        <taxon>Pseudomonadati</taxon>
        <taxon>Bacteroidota</taxon>
        <taxon>Flavobacteriia</taxon>
        <taxon>Flavobacteriales</taxon>
        <taxon>Weeksellaceae</taxon>
        <taxon>Chryseobacterium group</taxon>
        <taxon>Kaistella</taxon>
    </lineage>
</organism>
<evidence type="ECO:0000313" key="2">
    <source>
        <dbReference type="Proteomes" id="UP000270224"/>
    </source>
</evidence>
<dbReference type="AlphaFoldDB" id="A0A3N0WZH4"/>
<accession>A0A3N0WZH4</accession>
<evidence type="ECO:0000313" key="1">
    <source>
        <dbReference type="EMBL" id="ROI10544.1"/>
    </source>
</evidence>
<sequence>MDPKIPHQFKGAQTDAYSEIIFDDEAAAIQHFQTVRKRFLDINSWEFFAGEEKAEFSLRDENGELSLEEPKVKQYIKIKVPVLHNSDEGYDWVQIEEVEEETTPQKESVFIKVRPSQNPQKAENDTKHFLDSDATSNFLIKREGTKVSAEVHARNETPNTDDHTLFEQIRDKIVALGGMLLGSKIQWEGFTDGLIKLNDE</sequence>
<dbReference type="RefSeq" id="WP_123264636.1">
    <property type="nucleotide sequence ID" value="NZ_RJUG01000001.1"/>
</dbReference>
<name>A0A3N0WZH4_9FLAO</name>
<dbReference type="OrthoDB" id="947646at2"/>